<dbReference type="Proteomes" id="UP000287156">
    <property type="component" value="Unassembled WGS sequence"/>
</dbReference>
<gene>
    <name evidence="2" type="ORF">D4T97_010415</name>
</gene>
<dbReference type="InterPro" id="IPR017853">
    <property type="entry name" value="GH"/>
</dbReference>
<dbReference type="RefSeq" id="WP_126050407.1">
    <property type="nucleotide sequence ID" value="NZ_QYTV02000004.1"/>
</dbReference>
<protein>
    <recommendedName>
        <fullName evidence="4">Family 2 glycosyl transferase</fullName>
    </recommendedName>
</protein>
<dbReference type="AlphaFoldDB" id="A0A429XZ68"/>
<keyword evidence="3" id="KW-1185">Reference proteome</keyword>
<reference evidence="2" key="1">
    <citation type="submission" date="2018-12" db="EMBL/GenBank/DDBJ databases">
        <authorList>
            <person name="Sun L."/>
            <person name="Chen Z."/>
        </authorList>
    </citation>
    <scope>NUCLEOTIDE SEQUENCE [LARGE SCALE GENOMIC DNA]</scope>
    <source>
        <strain evidence="2">3-2-2</strain>
    </source>
</reference>
<name>A0A429XZ68_9BACI</name>
<keyword evidence="1" id="KW-0472">Membrane</keyword>
<evidence type="ECO:0008006" key="4">
    <source>
        <dbReference type="Google" id="ProtNLM"/>
    </source>
</evidence>
<proteinExistence type="predicted"/>
<comment type="caution">
    <text evidence="2">The sequence shown here is derived from an EMBL/GenBank/DDBJ whole genome shotgun (WGS) entry which is preliminary data.</text>
</comment>
<dbReference type="OrthoDB" id="916275at2"/>
<sequence length="1059" mass="123847">MKRFYLVGMLIIIAVSFPIILWFLQPDKNLQVAIIDKTVPDETFREHLGITWLLNHLKFTDEKTNELDASSNYFGFQPDQGKESYEIRPLPADYDKYDAIYIADTYGVYEGDLPWVEKSREGSRSERIYGGLEEKEWKAITDRLNQKKKSLLIAEFNTFASPTSESVRESVLDYLGIDWSGWTGRYFDELDPQKNTEIPQWILEEFGDSWNYSGPGVILVNDIDYEVVVLEKEKHLHKEGISLSFTKEGTKQFGFKDSPDYKYWFDIVTPKQGTTVLANYEWGLTENGKKLLEQHGIPAQFAAVSKNEHGLSSSYYFAGDFNDVASVPRFYQMKGLQQIYKVAQKYSDEAFYWSTYLPMMKSILEKFEESPKTKQTKGSNKLEYNARVKDDVFEIKKNNEWVPITIKGVNIGMGKPGTFPGEAAITEEEYYRWFEHIGKMNANTIRVYTLHPPGFYNALKRYNDHHEEKIYVFHGVWINEEKLEESLDAFEEKNLKDFQDEMKTIVDVVHGNKIVEQKPGHASGVYRSDVSEYVIGWILGIEWYPFMVEGTNEKHSDLGDYNGKYFETKNAEAFEYWLAGQMDFITQYEMDHYKWMRPMSFTNWVTTDILEHPSDSTGQEDLVSVDPNVIYAKNEAELTNQFASYHIYPYYPDFLNYDQKYQTYVDHRGKKNNYAGYLNELHEAHRLPILVAEFGVPSSRGLTHENPFGWNQGFLSEKQQGEIIRHLFEDIMEEKLLGGLIFTWQDEWFKRTWNTMDYDNPDRRPFWSNAQTNEEQFGLLSFDRHKIQIDGKVDEWKKEPLYKKDKGNMNALYVNHDERYLYIRLDYDQSSKGYPLFLLDVVPGQGNMFIKGKDNIRFSNGVDFIIDLNKKESRIKIDPYYDFYTYLYGHKLKLIETKGSPAKNSGEFSMIKYALNKEYYLPDRDITIPFSSYETGKLKEGNGNPASDEYDSLADYVNEEGIIELRIPWLLIQSKDPSQKEFMGDFFKDGEAASAFIDQINIGALYFDDKGAIQDSFPSIEKRQLTELKGYTWENWNAPKYRERLKQSYSIVQDLFSKY</sequence>
<evidence type="ECO:0000313" key="3">
    <source>
        <dbReference type="Proteomes" id="UP000287156"/>
    </source>
</evidence>
<accession>A0A429XZ68</accession>
<evidence type="ECO:0000256" key="1">
    <source>
        <dbReference type="SAM" id="Phobius"/>
    </source>
</evidence>
<dbReference type="EMBL" id="QYTV02000004">
    <property type="protein sequence ID" value="RST74089.1"/>
    <property type="molecule type" value="Genomic_DNA"/>
</dbReference>
<evidence type="ECO:0000313" key="2">
    <source>
        <dbReference type="EMBL" id="RST74089.1"/>
    </source>
</evidence>
<dbReference type="Gene3D" id="3.20.20.80">
    <property type="entry name" value="Glycosidases"/>
    <property type="match status" value="2"/>
</dbReference>
<keyword evidence="1" id="KW-0812">Transmembrane</keyword>
<feature type="transmembrane region" description="Helical" evidence="1">
    <location>
        <begin position="5"/>
        <end position="24"/>
    </location>
</feature>
<dbReference type="SUPFAM" id="SSF51445">
    <property type="entry name" value="(Trans)glycosidases"/>
    <property type="match status" value="1"/>
</dbReference>
<organism evidence="2 3">
    <name type="scientific">Siminovitchia acidinfaciens</name>
    <dbReference type="NCBI Taxonomy" id="2321395"/>
    <lineage>
        <taxon>Bacteria</taxon>
        <taxon>Bacillati</taxon>
        <taxon>Bacillota</taxon>
        <taxon>Bacilli</taxon>
        <taxon>Bacillales</taxon>
        <taxon>Bacillaceae</taxon>
        <taxon>Siminovitchia</taxon>
    </lineage>
</organism>
<keyword evidence="1" id="KW-1133">Transmembrane helix</keyword>